<dbReference type="EMBL" id="JAKNQU010000004">
    <property type="protein sequence ID" value="MCZ0927858.1"/>
    <property type="molecule type" value="Genomic_DNA"/>
</dbReference>
<dbReference type="InterPro" id="IPR052347">
    <property type="entry name" value="Isochorismatase_Nicotinamidase"/>
</dbReference>
<organism evidence="9 10">
    <name type="scientific">Vreelandella janggokensis</name>
    <dbReference type="NCBI Taxonomy" id="370767"/>
    <lineage>
        <taxon>Bacteria</taxon>
        <taxon>Pseudomonadati</taxon>
        <taxon>Pseudomonadota</taxon>
        <taxon>Gammaproteobacteria</taxon>
        <taxon>Oceanospirillales</taxon>
        <taxon>Halomonadaceae</taxon>
        <taxon>Vreelandella</taxon>
    </lineage>
</organism>
<dbReference type="PANTHER" id="PTHR11080">
    <property type="entry name" value="PYRAZINAMIDASE/NICOTINAMIDASE"/>
    <property type="match status" value="1"/>
</dbReference>
<dbReference type="Pfam" id="PF00857">
    <property type="entry name" value="Isochorismatase"/>
    <property type="match status" value="1"/>
</dbReference>
<evidence type="ECO:0000256" key="4">
    <source>
        <dbReference type="ARBA" id="ARBA00022801"/>
    </source>
</evidence>
<evidence type="ECO:0000256" key="7">
    <source>
        <dbReference type="ARBA" id="ARBA00043224"/>
    </source>
</evidence>
<dbReference type="RefSeq" id="WP_268901951.1">
    <property type="nucleotide sequence ID" value="NZ_JAKNQT010000003.1"/>
</dbReference>
<reference evidence="9 10" key="1">
    <citation type="submission" date="2022-02" db="EMBL/GenBank/DDBJ databases">
        <title>Study of halophilic communities from a Mexican lake.</title>
        <authorList>
            <person name="Hernandez-Soto L.M."/>
            <person name="Martinez-Abarca F."/>
            <person name="Ramirez-Saad H.C."/>
            <person name="Aguirre-Garrido J.F."/>
        </authorList>
    </citation>
    <scope>NUCLEOTIDE SEQUENCE [LARGE SCALE GENOMIC DNA]</scope>
    <source>
        <strain evidence="9 10">Hjan13</strain>
    </source>
</reference>
<evidence type="ECO:0000256" key="6">
    <source>
        <dbReference type="ARBA" id="ARBA00039017"/>
    </source>
</evidence>
<evidence type="ECO:0000256" key="2">
    <source>
        <dbReference type="ARBA" id="ARBA00022642"/>
    </source>
</evidence>
<sequence length="197" mass="20956">METKEKRTIPSSLHDYQRHDALLVVDMQNDFCEGGALAINGGSALVPGINAEIAAAQDAGATIVASRDWHPVDHVSFNHRGGPWPIHCVQDTPGAAFHPDLTLPDEVIRVSKATAFNADAYSAFDGTGLGEYLRENGIQRVVVCGLALDVCVHATVLAACREGFTTLLLETLSAAADPGAVERCRHEMQDAGAEVRA</sequence>
<gene>
    <name evidence="9" type="ORF">L0635_12275</name>
</gene>
<evidence type="ECO:0000313" key="9">
    <source>
        <dbReference type="EMBL" id="MCZ0927858.1"/>
    </source>
</evidence>
<dbReference type="SUPFAM" id="SSF52499">
    <property type="entry name" value="Isochorismatase-like hydrolases"/>
    <property type="match status" value="1"/>
</dbReference>
<evidence type="ECO:0000259" key="8">
    <source>
        <dbReference type="Pfam" id="PF00857"/>
    </source>
</evidence>
<evidence type="ECO:0000256" key="3">
    <source>
        <dbReference type="ARBA" id="ARBA00022723"/>
    </source>
</evidence>
<evidence type="ECO:0000313" key="10">
    <source>
        <dbReference type="Proteomes" id="UP001321125"/>
    </source>
</evidence>
<name>A0ABT4IW08_9GAMM</name>
<accession>A0ABT4IW08</accession>
<keyword evidence="3" id="KW-0479">Metal-binding</keyword>
<dbReference type="PANTHER" id="PTHR11080:SF2">
    <property type="entry name" value="LD05707P"/>
    <property type="match status" value="1"/>
</dbReference>
<protein>
    <recommendedName>
        <fullName evidence="6">nicotinamidase</fullName>
        <ecNumber evidence="6">3.5.1.19</ecNumber>
    </recommendedName>
    <alternativeName>
        <fullName evidence="7">Nicotinamide deamidase</fullName>
    </alternativeName>
</protein>
<comment type="caution">
    <text evidence="9">The sequence shown here is derived from an EMBL/GenBank/DDBJ whole genome shotgun (WGS) entry which is preliminary data.</text>
</comment>
<comment type="similarity">
    <text evidence="1">Belongs to the isochorismatase family.</text>
</comment>
<dbReference type="InterPro" id="IPR036380">
    <property type="entry name" value="Isochorismatase-like_sf"/>
</dbReference>
<dbReference type="InterPro" id="IPR000868">
    <property type="entry name" value="Isochorismatase-like_dom"/>
</dbReference>
<dbReference type="CDD" id="cd01011">
    <property type="entry name" value="nicotinamidase"/>
    <property type="match status" value="1"/>
</dbReference>
<evidence type="ECO:0000256" key="5">
    <source>
        <dbReference type="ARBA" id="ARBA00037900"/>
    </source>
</evidence>
<dbReference type="Proteomes" id="UP001321125">
    <property type="component" value="Unassembled WGS sequence"/>
</dbReference>
<dbReference type="Gene3D" id="3.40.50.850">
    <property type="entry name" value="Isochorismatase-like"/>
    <property type="match status" value="1"/>
</dbReference>
<evidence type="ECO:0000256" key="1">
    <source>
        <dbReference type="ARBA" id="ARBA00006336"/>
    </source>
</evidence>
<keyword evidence="10" id="KW-1185">Reference proteome</keyword>
<proteinExistence type="inferred from homology"/>
<comment type="pathway">
    <text evidence="5">Cofactor biosynthesis; nicotinate biosynthesis; nicotinate from nicotinamide: step 1/1.</text>
</comment>
<dbReference type="EC" id="3.5.1.19" evidence="6"/>
<feature type="domain" description="Isochorismatase-like" evidence="8">
    <location>
        <begin position="21"/>
        <end position="195"/>
    </location>
</feature>
<keyword evidence="4" id="KW-0378">Hydrolase</keyword>
<keyword evidence="2" id="KW-0662">Pyridine nucleotide biosynthesis</keyword>